<reference evidence="4" key="1">
    <citation type="journal article" date="2019" name="Int. J. Syst. Evol. Microbiol.">
        <title>The Global Catalogue of Microorganisms (GCM) 10K type strain sequencing project: providing services to taxonomists for standard genome sequencing and annotation.</title>
        <authorList>
            <consortium name="The Broad Institute Genomics Platform"/>
            <consortium name="The Broad Institute Genome Sequencing Center for Infectious Disease"/>
            <person name="Wu L."/>
            <person name="Ma J."/>
        </authorList>
    </citation>
    <scope>NUCLEOTIDE SEQUENCE [LARGE SCALE GENOMIC DNA]</scope>
    <source>
        <strain evidence="4">CGMCC 4.7106</strain>
    </source>
</reference>
<dbReference type="RefSeq" id="WP_219543410.1">
    <property type="nucleotide sequence ID" value="NZ_JAHKRN010000003.1"/>
</dbReference>
<comment type="caution">
    <text evidence="3">The sequence shown here is derived from an EMBL/GenBank/DDBJ whole genome shotgun (WGS) entry which is preliminary data.</text>
</comment>
<feature type="compositionally biased region" description="Basic and acidic residues" evidence="1">
    <location>
        <begin position="83"/>
        <end position="96"/>
    </location>
</feature>
<keyword evidence="2" id="KW-0472">Membrane</keyword>
<feature type="compositionally biased region" description="Basic and acidic residues" evidence="1">
    <location>
        <begin position="46"/>
        <end position="59"/>
    </location>
</feature>
<evidence type="ECO:0000256" key="1">
    <source>
        <dbReference type="SAM" id="MobiDB-lite"/>
    </source>
</evidence>
<proteinExistence type="predicted"/>
<feature type="compositionally biased region" description="Polar residues" evidence="1">
    <location>
        <begin position="222"/>
        <end position="238"/>
    </location>
</feature>
<feature type="region of interest" description="Disordered" evidence="1">
    <location>
        <begin position="192"/>
        <end position="238"/>
    </location>
</feature>
<keyword evidence="2" id="KW-1133">Transmembrane helix</keyword>
<evidence type="ECO:0000313" key="3">
    <source>
        <dbReference type="EMBL" id="MFC5816443.1"/>
    </source>
</evidence>
<gene>
    <name evidence="3" type="ORF">ACFPUY_15205</name>
</gene>
<feature type="compositionally biased region" description="Basic and acidic residues" evidence="1">
    <location>
        <begin position="120"/>
        <end position="131"/>
    </location>
</feature>
<feature type="region of interest" description="Disordered" evidence="1">
    <location>
        <begin position="1"/>
        <end position="142"/>
    </location>
</feature>
<feature type="compositionally biased region" description="Basic residues" evidence="1">
    <location>
        <begin position="132"/>
        <end position="142"/>
    </location>
</feature>
<dbReference type="EMBL" id="JBHSNW010000006">
    <property type="protein sequence ID" value="MFC5816443.1"/>
    <property type="molecule type" value="Genomic_DNA"/>
</dbReference>
<evidence type="ECO:0000256" key="2">
    <source>
        <dbReference type="SAM" id="Phobius"/>
    </source>
</evidence>
<sequence length="238" mass="25894">MTTRTEQETRRGAPVRGAVPTTGAKTGQRRPEPPHPAKPVPQPRPDAARRRPRADDEPAPRAARPASSRGETGARASRGAAGVRDRATRVETDERAAGTGVRGSRTVTEPRRARPGVRKPRPEAARPEQARPRRPAAGRPARRQRAPFVLLVVGLLCGGLVTLLLLNTVLAQDSMTASNLVDEISTARQQNEDLQRKIEEEKLPGRVAERAEDLDMRRDWDSVNNYDGSASSQAGPAR</sequence>
<evidence type="ECO:0008006" key="5">
    <source>
        <dbReference type="Google" id="ProtNLM"/>
    </source>
</evidence>
<organism evidence="3 4">
    <name type="scientific">Nonomuraea harbinensis</name>
    <dbReference type="NCBI Taxonomy" id="1286938"/>
    <lineage>
        <taxon>Bacteria</taxon>
        <taxon>Bacillati</taxon>
        <taxon>Actinomycetota</taxon>
        <taxon>Actinomycetes</taxon>
        <taxon>Streptosporangiales</taxon>
        <taxon>Streptosporangiaceae</taxon>
        <taxon>Nonomuraea</taxon>
    </lineage>
</organism>
<feature type="compositionally biased region" description="Low complexity" evidence="1">
    <location>
        <begin position="60"/>
        <end position="82"/>
    </location>
</feature>
<dbReference type="Proteomes" id="UP001596096">
    <property type="component" value="Unassembled WGS sequence"/>
</dbReference>
<name>A0ABW1BUQ3_9ACTN</name>
<evidence type="ECO:0000313" key="4">
    <source>
        <dbReference type="Proteomes" id="UP001596096"/>
    </source>
</evidence>
<feature type="compositionally biased region" description="Basic and acidic residues" evidence="1">
    <location>
        <begin position="192"/>
        <end position="221"/>
    </location>
</feature>
<keyword evidence="4" id="KW-1185">Reference proteome</keyword>
<keyword evidence="2" id="KW-0812">Transmembrane</keyword>
<feature type="transmembrane region" description="Helical" evidence="2">
    <location>
        <begin position="148"/>
        <end position="170"/>
    </location>
</feature>
<protein>
    <recommendedName>
        <fullName evidence="5">Septum formation initiator</fullName>
    </recommendedName>
</protein>
<feature type="compositionally biased region" description="Basic and acidic residues" evidence="1">
    <location>
        <begin position="1"/>
        <end position="11"/>
    </location>
</feature>
<accession>A0ABW1BUQ3</accession>